<proteinExistence type="inferred from homology"/>
<protein>
    <submittedName>
        <fullName evidence="4">Substrate-binding protein domain-containing protein</fullName>
    </submittedName>
</protein>
<dbReference type="SUPFAM" id="SSF53822">
    <property type="entry name" value="Periplasmic binding protein-like I"/>
    <property type="match status" value="1"/>
</dbReference>
<organism evidence="4 5">
    <name type="scientific">Geodermatophilus amargosae</name>
    <dbReference type="NCBI Taxonomy" id="1296565"/>
    <lineage>
        <taxon>Bacteria</taxon>
        <taxon>Bacillati</taxon>
        <taxon>Actinomycetota</taxon>
        <taxon>Actinomycetes</taxon>
        <taxon>Geodermatophilales</taxon>
        <taxon>Geodermatophilaceae</taxon>
        <taxon>Geodermatophilus</taxon>
    </lineage>
</organism>
<dbReference type="EMBL" id="FPBA01000012">
    <property type="protein sequence ID" value="SFT81965.1"/>
    <property type="molecule type" value="Genomic_DNA"/>
</dbReference>
<evidence type="ECO:0000313" key="4">
    <source>
        <dbReference type="EMBL" id="SFT81965.1"/>
    </source>
</evidence>
<keyword evidence="5" id="KW-1185">Reference proteome</keyword>
<dbReference type="InterPro" id="IPR050555">
    <property type="entry name" value="Bact_Solute-Bind_Prot2"/>
</dbReference>
<dbReference type="PANTHER" id="PTHR30036">
    <property type="entry name" value="D-XYLOSE-BINDING PERIPLASMIC PROTEIN"/>
    <property type="match status" value="1"/>
</dbReference>
<reference evidence="5" key="1">
    <citation type="submission" date="2016-10" db="EMBL/GenBank/DDBJ databases">
        <authorList>
            <person name="Varghese N."/>
            <person name="Submissions S."/>
        </authorList>
    </citation>
    <scope>NUCLEOTIDE SEQUENCE [LARGE SCALE GENOMIC DNA]</scope>
    <source>
        <strain evidence="5">DSM 46136</strain>
    </source>
</reference>
<dbReference type="GO" id="GO:0030288">
    <property type="term" value="C:outer membrane-bounded periplasmic space"/>
    <property type="evidence" value="ECO:0007669"/>
    <property type="project" value="TreeGrafter"/>
</dbReference>
<evidence type="ECO:0000313" key="5">
    <source>
        <dbReference type="Proteomes" id="UP000199546"/>
    </source>
</evidence>
<dbReference type="Pfam" id="PF13407">
    <property type="entry name" value="Peripla_BP_4"/>
    <property type="match status" value="1"/>
</dbReference>
<dbReference type="AlphaFoldDB" id="A0A1I7B498"/>
<dbReference type="STRING" id="1296565.SAMN05660657_03253"/>
<dbReference type="PANTHER" id="PTHR30036:SF7">
    <property type="entry name" value="ABC TRANSPORTER PERIPLASMIC-BINDING PROTEIN YPHF"/>
    <property type="match status" value="1"/>
</dbReference>
<dbReference type="Gene3D" id="3.40.50.2300">
    <property type="match status" value="2"/>
</dbReference>
<dbReference type="InterPro" id="IPR025997">
    <property type="entry name" value="SBP_2_dom"/>
</dbReference>
<evidence type="ECO:0000256" key="2">
    <source>
        <dbReference type="ARBA" id="ARBA00007639"/>
    </source>
</evidence>
<accession>A0A1I7B498</accession>
<dbReference type="InterPro" id="IPR028082">
    <property type="entry name" value="Peripla_BP_I"/>
</dbReference>
<dbReference type="GO" id="GO:0030246">
    <property type="term" value="F:carbohydrate binding"/>
    <property type="evidence" value="ECO:0007669"/>
    <property type="project" value="TreeGrafter"/>
</dbReference>
<evidence type="ECO:0000259" key="3">
    <source>
        <dbReference type="Pfam" id="PF13407"/>
    </source>
</evidence>
<name>A0A1I7B498_9ACTN</name>
<evidence type="ECO:0000256" key="1">
    <source>
        <dbReference type="ARBA" id="ARBA00004196"/>
    </source>
</evidence>
<gene>
    <name evidence="4" type="ORF">SAMN05660657_03253</name>
</gene>
<dbReference type="RefSeq" id="WP_175551629.1">
    <property type="nucleotide sequence ID" value="NZ_FPBA01000012.1"/>
</dbReference>
<comment type="subcellular location">
    <subcellularLocation>
        <location evidence="1">Cell envelope</location>
    </subcellularLocation>
</comment>
<sequence length="373" mass="38753">MAVSSALLLIGLAACGSDSDSSGGDGGSSGETDDAAVAAAQERIDPYLNPTDDIPVDVPLTQAPEEGLRVALVRYNNQPAAVYDQFYEEAAEVLNWDFAVYAVEATDPQGIPNGVLRAVSEGVNSIVVQGSGIDAMGPSLAAAKDAGIPVFLGAASPTDLPEGEANGVYGNVMSENGISANVAMADQMIVDSGGTGNAVFVNVPDFPGLAPINDAIETHVAENCSGCSLEMLNISAGDLGGDVASTVVAAVRQNPDVEYVIGSYANVVRGLPQALAAAGLDTVKVFVSQPTEESIVEQVEQGDYAATILIPTGSFSWAVMDQIARVNLGMDPLQDEYADLGMALYTAEDFPEGTRSWDLADYQSQYEELWQLS</sequence>
<comment type="similarity">
    <text evidence="2">Belongs to the bacterial solute-binding protein 2 family.</text>
</comment>
<feature type="domain" description="Periplasmic binding protein" evidence="3">
    <location>
        <begin position="85"/>
        <end position="325"/>
    </location>
</feature>
<dbReference type="Proteomes" id="UP000199546">
    <property type="component" value="Unassembled WGS sequence"/>
</dbReference>